<dbReference type="PANTHER" id="PTHR43539:SF89">
    <property type="entry name" value="NAD(P)-BINDING DOMAIN-CONTAINING PROTEIN"/>
    <property type="match status" value="1"/>
</dbReference>
<dbReference type="GO" id="GO:0004497">
    <property type="term" value="F:monooxygenase activity"/>
    <property type="evidence" value="ECO:0007669"/>
    <property type="project" value="TreeGrafter"/>
</dbReference>
<dbReference type="EMBL" id="HBFR01005728">
    <property type="protein sequence ID" value="CAD8876894.1"/>
    <property type="molecule type" value="Transcribed_RNA"/>
</dbReference>
<dbReference type="EMBL" id="HBFR01005729">
    <property type="protein sequence ID" value="CAD8876895.1"/>
    <property type="molecule type" value="Transcribed_RNA"/>
</dbReference>
<dbReference type="Pfam" id="PF13450">
    <property type="entry name" value="NAD_binding_8"/>
    <property type="match status" value="1"/>
</dbReference>
<protein>
    <submittedName>
        <fullName evidence="2">Uncharacterized protein</fullName>
    </submittedName>
</protein>
<keyword evidence="1" id="KW-0560">Oxidoreductase</keyword>
<name>A0A6U5E2D6_9STRA</name>
<dbReference type="Gene3D" id="3.50.50.60">
    <property type="entry name" value="FAD/NAD(P)-binding domain"/>
    <property type="match status" value="1"/>
</dbReference>
<dbReference type="AlphaFoldDB" id="A0A6U5E2D6"/>
<evidence type="ECO:0000313" key="2">
    <source>
        <dbReference type="EMBL" id="CAD8876894.1"/>
    </source>
</evidence>
<dbReference type="InterPro" id="IPR036188">
    <property type="entry name" value="FAD/NAD-bd_sf"/>
</dbReference>
<reference evidence="2" key="1">
    <citation type="submission" date="2021-01" db="EMBL/GenBank/DDBJ databases">
        <authorList>
            <person name="Corre E."/>
            <person name="Pelletier E."/>
            <person name="Niang G."/>
            <person name="Scheremetjew M."/>
            <person name="Finn R."/>
            <person name="Kale V."/>
            <person name="Holt S."/>
            <person name="Cochrane G."/>
            <person name="Meng A."/>
            <person name="Brown T."/>
            <person name="Cohen L."/>
        </authorList>
    </citation>
    <scope>NUCLEOTIDE SEQUENCE</scope>
    <source>
        <strain evidence="2">308</strain>
    </source>
</reference>
<organism evidence="2">
    <name type="scientific">Corethron hystrix</name>
    <dbReference type="NCBI Taxonomy" id="216773"/>
    <lineage>
        <taxon>Eukaryota</taxon>
        <taxon>Sar</taxon>
        <taxon>Stramenopiles</taxon>
        <taxon>Ochrophyta</taxon>
        <taxon>Bacillariophyta</taxon>
        <taxon>Coscinodiscophyceae</taxon>
        <taxon>Corethrophycidae</taxon>
        <taxon>Corethrales</taxon>
        <taxon>Corethraceae</taxon>
        <taxon>Corethron</taxon>
    </lineage>
</organism>
<dbReference type="GO" id="GO:0050660">
    <property type="term" value="F:flavin adenine dinucleotide binding"/>
    <property type="evidence" value="ECO:0007669"/>
    <property type="project" value="TreeGrafter"/>
</dbReference>
<evidence type="ECO:0000313" key="3">
    <source>
        <dbReference type="EMBL" id="CAD8876895.1"/>
    </source>
</evidence>
<dbReference type="InterPro" id="IPR050982">
    <property type="entry name" value="Auxin_biosynth/cation_transpt"/>
</dbReference>
<sequence length="535" mass="60252">MTDQSPRSDKNLMVNDECDYLVVGAGTSGMSFVDTLLTEKPNASVILIDRNAGPGGHWTTAYPFVRLHQHSCFYGVNSLPLGEKFDRRGHEIFDYEDRATGREVLEYYAKVLETFRANPNFQARFRCEYRREESPNVHAVRTSDGDDLLLRCRKLVMIRSAVVVPSMRPAPFPVHESVPYVAVNDLLRAHASGKYARYVILGAGKTSLDAVVGLLRAGADPSAVRWVVSRDVWFFVRNEVYRNDETHYERLEKVVDRLLAADSAQDFLLRMEDAGVVARLDPGGEPPAVMKGPQIDGEELALVRTVKDVVRRGRVQSIEAGGVMVFESDRCSEEAPPSGDARSTVFVDCMAENFKGYTGFSKDFKIFEPHRINLGPLLAVFNPSFSAALIAYMESKIEDDKTKNACCFWGTSPDTVAYFFQSFYGQIKTLTVLMKTYAPAGRFILYSRTNSDAIMYHGGLVRLLWAQFGPRQLKIKTDRMIRRMEMGEYGDFRIDKEFVNRPLPPTVPFITLKQLTLPVACLAVSIGYKIVSRYK</sequence>
<gene>
    <name evidence="2" type="ORF">CHYS00102_LOCUS4072</name>
    <name evidence="3" type="ORF">CHYS00102_LOCUS4073</name>
</gene>
<accession>A0A6U5E2D6</accession>
<dbReference type="SUPFAM" id="SSF51905">
    <property type="entry name" value="FAD/NAD(P)-binding domain"/>
    <property type="match status" value="1"/>
</dbReference>
<dbReference type="PANTHER" id="PTHR43539">
    <property type="entry name" value="FLAVIN-BINDING MONOOXYGENASE-LIKE PROTEIN (AFU_ORTHOLOGUE AFUA_4G09220)"/>
    <property type="match status" value="1"/>
</dbReference>
<proteinExistence type="predicted"/>
<evidence type="ECO:0000256" key="1">
    <source>
        <dbReference type="ARBA" id="ARBA00023002"/>
    </source>
</evidence>